<organism evidence="2 3">
    <name type="scientific">Daphnia galeata</name>
    <dbReference type="NCBI Taxonomy" id="27404"/>
    <lineage>
        <taxon>Eukaryota</taxon>
        <taxon>Metazoa</taxon>
        <taxon>Ecdysozoa</taxon>
        <taxon>Arthropoda</taxon>
        <taxon>Crustacea</taxon>
        <taxon>Branchiopoda</taxon>
        <taxon>Diplostraca</taxon>
        <taxon>Cladocera</taxon>
        <taxon>Anomopoda</taxon>
        <taxon>Daphniidae</taxon>
        <taxon>Daphnia</taxon>
    </lineage>
</organism>
<evidence type="ECO:0000259" key="1">
    <source>
        <dbReference type="Pfam" id="PF16033"/>
    </source>
</evidence>
<comment type="caution">
    <text evidence="2">The sequence shown here is derived from an EMBL/GenBank/DDBJ whole genome shotgun (WGS) entry which is preliminary data.</text>
</comment>
<dbReference type="InterPro" id="IPR031993">
    <property type="entry name" value="DUF4789"/>
</dbReference>
<reference evidence="2" key="1">
    <citation type="submission" date="2021-11" db="EMBL/GenBank/DDBJ databases">
        <authorList>
            <person name="Schell T."/>
        </authorList>
    </citation>
    <scope>NUCLEOTIDE SEQUENCE</scope>
    <source>
        <strain evidence="2">M5</strain>
    </source>
</reference>
<proteinExistence type="predicted"/>
<evidence type="ECO:0000313" key="3">
    <source>
        <dbReference type="Proteomes" id="UP000789390"/>
    </source>
</evidence>
<dbReference type="EMBL" id="CAKKLH010000101">
    <property type="protein sequence ID" value="CAH0103132.1"/>
    <property type="molecule type" value="Genomic_DNA"/>
</dbReference>
<keyword evidence="3" id="KW-1185">Reference proteome</keyword>
<evidence type="ECO:0000313" key="2">
    <source>
        <dbReference type="EMBL" id="CAH0103132.1"/>
    </source>
</evidence>
<accession>A0A8J2WG39</accession>
<gene>
    <name evidence="2" type="ORF">DGAL_LOCUS5666</name>
</gene>
<dbReference type="PANTHER" id="PTHR21177">
    <property type="entry name" value="IP06524P-RELATED"/>
    <property type="match status" value="1"/>
</dbReference>
<protein>
    <recommendedName>
        <fullName evidence="1">DUF4789 domain-containing protein</fullName>
    </recommendedName>
</protein>
<dbReference type="Proteomes" id="UP000789390">
    <property type="component" value="Unassembled WGS sequence"/>
</dbReference>
<dbReference type="Pfam" id="PF16033">
    <property type="entry name" value="DUF4789"/>
    <property type="match status" value="1"/>
</dbReference>
<dbReference type="AlphaFoldDB" id="A0A8J2WG39"/>
<feature type="domain" description="DUF4789" evidence="1">
    <location>
        <begin position="166"/>
        <end position="267"/>
    </location>
</feature>
<dbReference type="OrthoDB" id="6358526at2759"/>
<dbReference type="PANTHER" id="PTHR21177:SF4">
    <property type="entry name" value="IP06524P"/>
    <property type="match status" value="1"/>
</dbReference>
<sequence>MNKIAKTSNQLFFIQNMFLVVLFFCGLFCASHTNTIRAKRQIPNDGNFTGDKLKDWQVRVADQTTCEEDTVLLVKILKSLGASLTESVKLSEQEYTDNYLSEIKEVWQCLVVNHKGLANSGESPESLRAYMANIFYLTNERHCKSPDETFLNGQCLPISTENWSEHCPEHMGLYDGPDNEGICDCLELSGEKAKFELPQIFSDSTGSCHPQNTRGPCEDGQWFVMKNTAQCETVPEGCPTDGHHVYWSPDETSVAKQCWEIGTRGPCEDGKLIHLEQDKEELKIWVRIFK</sequence>
<name>A0A8J2WG39_9CRUS</name>